<protein>
    <recommendedName>
        <fullName evidence="4">Glycosyltransferase RgtA/B/C/D-like domain-containing protein</fullName>
    </recommendedName>
</protein>
<feature type="transmembrane region" description="Helical" evidence="1">
    <location>
        <begin position="346"/>
        <end position="364"/>
    </location>
</feature>
<feature type="transmembrane region" description="Helical" evidence="1">
    <location>
        <begin position="315"/>
        <end position="334"/>
    </location>
</feature>
<keyword evidence="1" id="KW-0812">Transmembrane</keyword>
<gene>
    <name evidence="2" type="ORF">A3G14_05400</name>
</gene>
<dbReference type="AlphaFoldDB" id="A0A1F5IA76"/>
<feature type="transmembrane region" description="Helical" evidence="1">
    <location>
        <begin position="272"/>
        <end position="295"/>
    </location>
</feature>
<evidence type="ECO:0000256" key="1">
    <source>
        <dbReference type="SAM" id="Phobius"/>
    </source>
</evidence>
<dbReference type="InterPro" id="IPR018650">
    <property type="entry name" value="STSV1_Orf64"/>
</dbReference>
<dbReference type="Proteomes" id="UP000177300">
    <property type="component" value="Unassembled WGS sequence"/>
</dbReference>
<dbReference type="EMBL" id="MFBY01000038">
    <property type="protein sequence ID" value="OGE13288.1"/>
    <property type="molecule type" value="Genomic_DNA"/>
</dbReference>
<keyword evidence="1" id="KW-1133">Transmembrane helix</keyword>
<evidence type="ECO:0008006" key="4">
    <source>
        <dbReference type="Google" id="ProtNLM"/>
    </source>
</evidence>
<proteinExistence type="predicted"/>
<feature type="transmembrane region" description="Helical" evidence="1">
    <location>
        <begin position="215"/>
        <end position="236"/>
    </location>
</feature>
<name>A0A1F5IA76_9BACT</name>
<feature type="transmembrane region" description="Helical" evidence="1">
    <location>
        <begin position="128"/>
        <end position="148"/>
    </location>
</feature>
<reference evidence="2 3" key="1">
    <citation type="journal article" date="2016" name="Nat. Commun.">
        <title>Thousands of microbial genomes shed light on interconnected biogeochemical processes in an aquifer system.</title>
        <authorList>
            <person name="Anantharaman K."/>
            <person name="Brown C.T."/>
            <person name="Hug L.A."/>
            <person name="Sharon I."/>
            <person name="Castelle C.J."/>
            <person name="Probst A.J."/>
            <person name="Thomas B.C."/>
            <person name="Singh A."/>
            <person name="Wilkins M.J."/>
            <person name="Karaoz U."/>
            <person name="Brodie E.L."/>
            <person name="Williams K.H."/>
            <person name="Hubbard S.S."/>
            <person name="Banfield J.F."/>
        </authorList>
    </citation>
    <scope>NUCLEOTIDE SEQUENCE [LARGE SCALE GENOMIC DNA]</scope>
</reference>
<keyword evidence="1" id="KW-0472">Membrane</keyword>
<feature type="transmembrane region" description="Helical" evidence="1">
    <location>
        <begin position="177"/>
        <end position="203"/>
    </location>
</feature>
<evidence type="ECO:0000313" key="3">
    <source>
        <dbReference type="Proteomes" id="UP000177300"/>
    </source>
</evidence>
<organism evidence="2 3">
    <name type="scientific">Candidatus Curtissbacteria bacterium RIFCSPLOWO2_12_FULL_38_9</name>
    <dbReference type="NCBI Taxonomy" id="1797735"/>
    <lineage>
        <taxon>Bacteria</taxon>
        <taxon>Candidatus Curtissiibacteriota</taxon>
    </lineage>
</organism>
<dbReference type="Pfam" id="PF09852">
    <property type="entry name" value="DUF2079"/>
    <property type="match status" value="1"/>
</dbReference>
<feature type="transmembrane region" description="Helical" evidence="1">
    <location>
        <begin position="91"/>
        <end position="116"/>
    </location>
</feature>
<sequence length="480" mass="56689">MKTKKLQSILRGYFKSRSIIILITIAYTFIILFLLINRFLQYEVFYYDHGYTESAIYQASKFQMPLWDREGKAYAFVDHFYLSVLLLYSPFFWLFDSYLTSIIIFSILMGITPLIGYEIGVALKLKKFIIYSLLFAFMFFIGFQNTIIFFVKDVSSSVPFLMLLFLAFITRKRLLYFLLVFFTLGFRENLAIAIFSLGIYIFIFEKDWRKEGLYTALIGFFYALIVAKIIVPYFIFKSFGRHGSYMFQPDFGSSLTYFITAFFDTAQKRETIFVSFLNFGFLPLIHPLGWIMALQDFVQRFVLQGATPLRTGLNVYYSATLSVLFFVSSLLSFQKLQNKLGEKTKYIVAIFIVLTVIFLHRFVYHGPFGLIYNPDFLNITKNMTFMDEFVNEIPRSGKIMVQNNLAVRFTHDDYYILSSEDYFQKIRPDVIALDYRPGQNINNYWPMTEGKMKNLAYFIKNDSDYKLIFEEEYRYIFVKN</sequence>
<accession>A0A1F5IA76</accession>
<comment type="caution">
    <text evidence="2">The sequence shown here is derived from an EMBL/GenBank/DDBJ whole genome shotgun (WGS) entry which is preliminary data.</text>
</comment>
<evidence type="ECO:0000313" key="2">
    <source>
        <dbReference type="EMBL" id="OGE13288.1"/>
    </source>
</evidence>
<feature type="transmembrane region" description="Helical" evidence="1">
    <location>
        <begin position="20"/>
        <end position="40"/>
    </location>
</feature>